<gene>
    <name evidence="4" type="ORF">BASA50_006274</name>
</gene>
<dbReference type="PANTHER" id="PTHR44090:SF1">
    <property type="entry name" value="SUPERKILLER COMPLEX PROTEIN 8"/>
    <property type="match status" value="1"/>
</dbReference>
<evidence type="ECO:0000256" key="3">
    <source>
        <dbReference type="PROSITE-ProRule" id="PRU00221"/>
    </source>
</evidence>
<protein>
    <submittedName>
        <fullName evidence="4">Uncharacterized protein</fullName>
    </submittedName>
</protein>
<keyword evidence="2" id="KW-0677">Repeat</keyword>
<keyword evidence="5" id="KW-1185">Reference proteome</keyword>
<proteinExistence type="predicted"/>
<dbReference type="PROSITE" id="PS50294">
    <property type="entry name" value="WD_REPEATS_REGION"/>
    <property type="match status" value="2"/>
</dbReference>
<organism evidence="4 5">
    <name type="scientific">Batrachochytrium salamandrivorans</name>
    <dbReference type="NCBI Taxonomy" id="1357716"/>
    <lineage>
        <taxon>Eukaryota</taxon>
        <taxon>Fungi</taxon>
        <taxon>Fungi incertae sedis</taxon>
        <taxon>Chytridiomycota</taxon>
        <taxon>Chytridiomycota incertae sedis</taxon>
        <taxon>Chytridiomycetes</taxon>
        <taxon>Rhizophydiales</taxon>
        <taxon>Rhizophydiales incertae sedis</taxon>
        <taxon>Batrachochytrium</taxon>
    </lineage>
</organism>
<evidence type="ECO:0000256" key="2">
    <source>
        <dbReference type="ARBA" id="ARBA00022737"/>
    </source>
</evidence>
<dbReference type="PROSITE" id="PS50082">
    <property type="entry name" value="WD_REPEATS_2"/>
    <property type="match status" value="3"/>
</dbReference>
<evidence type="ECO:0000313" key="5">
    <source>
        <dbReference type="Proteomes" id="UP001648503"/>
    </source>
</evidence>
<dbReference type="Pfam" id="PF00400">
    <property type="entry name" value="WD40"/>
    <property type="match status" value="3"/>
</dbReference>
<dbReference type="SUPFAM" id="SSF50978">
    <property type="entry name" value="WD40 repeat-like"/>
    <property type="match status" value="1"/>
</dbReference>
<feature type="repeat" description="WD" evidence="3">
    <location>
        <begin position="256"/>
        <end position="291"/>
    </location>
</feature>
<evidence type="ECO:0000313" key="4">
    <source>
        <dbReference type="EMBL" id="KAH6594800.1"/>
    </source>
</evidence>
<sequence length="840" mass="94567">MPLYTGQEINLPNLHIPNATSLLQRLSKHSNEGIQAFDGSLGGQNIRVANRRIVITMLKKSLAFDGSISCFDINRMASIMAVCVNRVIHIWDIETYILKNSFGKPGRNPHNGAVLSCCINLVGGLLATGGNDKCITVWSVEKGKGLKTIVAHKGAIYQVEFSADSDYIYSSSDDGHVLKWDWRAGTLLSTCMRHPSAVRSFDFNFGSPDTVVCGRADGHITVWNAQSALRIDNIMPDPEWMHSKMESNLLAWSDSEKNHSGSVLCVRLSPNGRFLATGATDNTCKIWRVASYSKHLDTVQRELSQTDLFQKKLNGYIDIMDTSYDEQLKYQEYSTLKIGDVPLTSGYHADLLSTLRHEAPVLCVRFTCNSELVALSDTNVDQSTNSIGFMVGMAMDTNTQTAYPMQYHNHWMHGFYLQTMVKPSGQAPETRPLVPQPKTQVEPILPTIEPPKPLSPKNVSIGELRRLIAHGLALPRLLESLVSQFHDIDKKQLESNMRRHNANSSQLLRLITSSRFHPQDILKALSAKGNVTVLYSLISYGGSITGYMLKLGFKQSDDGHEHHRIQIDDSDFQAPVHGKGHDYYTKNIAHGDFDPETWWQDWHHPFLNNESDEDGYDEENDGFGVRSSAQPKGKVLHFIPSIQMKLLKDLQAKRAVKPIFLRQLALETEQGRPFPNFDLQDRIIDQRPILPKHSVTKQGVRFNESIIGHNSMQHRKDDPRPLPLNEYASWKGSLSSSRTLFKPERYFQTRGLNISFNRREGAAESTVLPGSNESQGYRNVTSEPILIKRSRDRDESRQLVVGLPTKFSDSLTRDVHVERTLPDTVVHPIRYTNDSQGSTR</sequence>
<accession>A0ABQ8FDJ6</accession>
<name>A0ABQ8FDJ6_9FUNG</name>
<comment type="caution">
    <text evidence="4">The sequence shown here is derived from an EMBL/GenBank/DDBJ whole genome shotgun (WGS) entry which is preliminary data.</text>
</comment>
<feature type="repeat" description="WD" evidence="3">
    <location>
        <begin position="107"/>
        <end position="148"/>
    </location>
</feature>
<dbReference type="EMBL" id="JAFCIX010000328">
    <property type="protein sequence ID" value="KAH6594800.1"/>
    <property type="molecule type" value="Genomic_DNA"/>
</dbReference>
<dbReference type="PANTHER" id="PTHR44090">
    <property type="entry name" value="WD REPEAT-CONTAINING PROTEIN 61"/>
    <property type="match status" value="1"/>
</dbReference>
<reference evidence="4 5" key="1">
    <citation type="submission" date="2021-02" db="EMBL/GenBank/DDBJ databases">
        <title>Variation within the Batrachochytrium salamandrivorans European outbreak.</title>
        <authorList>
            <person name="Kelly M."/>
            <person name="Pasmans F."/>
            <person name="Shea T.P."/>
            <person name="Munoz J.F."/>
            <person name="Carranza S."/>
            <person name="Cuomo C.A."/>
            <person name="Martel A."/>
        </authorList>
    </citation>
    <scope>NUCLEOTIDE SEQUENCE [LARGE SCALE GENOMIC DNA]</scope>
    <source>
        <strain evidence="4 5">AMFP18/2</strain>
    </source>
</reference>
<feature type="repeat" description="WD" evidence="3">
    <location>
        <begin position="149"/>
        <end position="190"/>
    </location>
</feature>
<dbReference type="SMART" id="SM00320">
    <property type="entry name" value="WD40"/>
    <property type="match status" value="6"/>
</dbReference>
<dbReference type="Gene3D" id="2.130.10.10">
    <property type="entry name" value="YVTN repeat-like/Quinoprotein amine dehydrogenase"/>
    <property type="match status" value="2"/>
</dbReference>
<dbReference type="InterPro" id="IPR051510">
    <property type="entry name" value="SKI8"/>
</dbReference>
<dbReference type="InterPro" id="IPR015943">
    <property type="entry name" value="WD40/YVTN_repeat-like_dom_sf"/>
</dbReference>
<dbReference type="InterPro" id="IPR001680">
    <property type="entry name" value="WD40_rpt"/>
</dbReference>
<evidence type="ECO:0000256" key="1">
    <source>
        <dbReference type="ARBA" id="ARBA00022574"/>
    </source>
</evidence>
<dbReference type="InterPro" id="IPR036322">
    <property type="entry name" value="WD40_repeat_dom_sf"/>
</dbReference>
<dbReference type="Proteomes" id="UP001648503">
    <property type="component" value="Unassembled WGS sequence"/>
</dbReference>
<keyword evidence="1 3" id="KW-0853">WD repeat</keyword>